<dbReference type="RefSeq" id="XP_005764745.1">
    <property type="nucleotide sequence ID" value="XM_005764688.1"/>
</dbReference>
<evidence type="ECO:0000313" key="1">
    <source>
        <dbReference type="EnsemblProtists" id="EOD12316"/>
    </source>
</evidence>
<dbReference type="Proteomes" id="UP000013827">
    <property type="component" value="Unassembled WGS sequence"/>
</dbReference>
<reference evidence="1" key="2">
    <citation type="submission" date="2024-10" db="UniProtKB">
        <authorList>
            <consortium name="EnsemblProtists"/>
        </authorList>
    </citation>
    <scope>IDENTIFICATION</scope>
</reference>
<organism evidence="1 2">
    <name type="scientific">Emiliania huxleyi (strain CCMP1516)</name>
    <dbReference type="NCBI Taxonomy" id="280463"/>
    <lineage>
        <taxon>Eukaryota</taxon>
        <taxon>Haptista</taxon>
        <taxon>Haptophyta</taxon>
        <taxon>Prymnesiophyceae</taxon>
        <taxon>Isochrysidales</taxon>
        <taxon>Noelaerhabdaceae</taxon>
        <taxon>Emiliania</taxon>
    </lineage>
</organism>
<dbReference type="Gene3D" id="2.40.128.20">
    <property type="match status" value="1"/>
</dbReference>
<dbReference type="InterPro" id="IPR012674">
    <property type="entry name" value="Calycin"/>
</dbReference>
<keyword evidence="2" id="KW-1185">Reference proteome</keyword>
<dbReference type="KEGG" id="ehx:EMIHUDRAFT_247474"/>
<dbReference type="GeneID" id="17258464"/>
<evidence type="ECO:0000313" key="2">
    <source>
        <dbReference type="Proteomes" id="UP000013827"/>
    </source>
</evidence>
<sequence length="173" mass="19073">MLDENGSSYQGAHAEHAEWLGHWVQTRFDEEVFDRLLTAQGVPFPLRHLMKTFVGERVVSVDEDGNVVVMSKKIGFDLIKKMWSKLIVGGEPSKMEVLGYCVEASVAWEEGGAMLVISTVTSSKGGLFGSAWSVTTRAEHHLVDGELVCSADSGDGAYRAWFTRQPEPHRAFG</sequence>
<dbReference type="AlphaFoldDB" id="A0A0D3IM31"/>
<reference evidence="2" key="1">
    <citation type="journal article" date="2013" name="Nature">
        <title>Pan genome of the phytoplankton Emiliania underpins its global distribution.</title>
        <authorList>
            <person name="Read B.A."/>
            <person name="Kegel J."/>
            <person name="Klute M.J."/>
            <person name="Kuo A."/>
            <person name="Lefebvre S.C."/>
            <person name="Maumus F."/>
            <person name="Mayer C."/>
            <person name="Miller J."/>
            <person name="Monier A."/>
            <person name="Salamov A."/>
            <person name="Young J."/>
            <person name="Aguilar M."/>
            <person name="Claverie J.M."/>
            <person name="Frickenhaus S."/>
            <person name="Gonzalez K."/>
            <person name="Herman E.K."/>
            <person name="Lin Y.C."/>
            <person name="Napier J."/>
            <person name="Ogata H."/>
            <person name="Sarno A.F."/>
            <person name="Shmutz J."/>
            <person name="Schroeder D."/>
            <person name="de Vargas C."/>
            <person name="Verret F."/>
            <person name="von Dassow P."/>
            <person name="Valentin K."/>
            <person name="Van de Peer Y."/>
            <person name="Wheeler G."/>
            <person name="Dacks J.B."/>
            <person name="Delwiche C.F."/>
            <person name="Dyhrman S.T."/>
            <person name="Glockner G."/>
            <person name="John U."/>
            <person name="Richards T."/>
            <person name="Worden A.Z."/>
            <person name="Zhang X."/>
            <person name="Grigoriev I.V."/>
            <person name="Allen A.E."/>
            <person name="Bidle K."/>
            <person name="Borodovsky M."/>
            <person name="Bowler C."/>
            <person name="Brownlee C."/>
            <person name="Cock J.M."/>
            <person name="Elias M."/>
            <person name="Gladyshev V.N."/>
            <person name="Groth M."/>
            <person name="Guda C."/>
            <person name="Hadaegh A."/>
            <person name="Iglesias-Rodriguez M.D."/>
            <person name="Jenkins J."/>
            <person name="Jones B.M."/>
            <person name="Lawson T."/>
            <person name="Leese F."/>
            <person name="Lindquist E."/>
            <person name="Lobanov A."/>
            <person name="Lomsadze A."/>
            <person name="Malik S.B."/>
            <person name="Marsh M.E."/>
            <person name="Mackinder L."/>
            <person name="Mock T."/>
            <person name="Mueller-Roeber B."/>
            <person name="Pagarete A."/>
            <person name="Parker M."/>
            <person name="Probert I."/>
            <person name="Quesneville H."/>
            <person name="Raines C."/>
            <person name="Rensing S.A."/>
            <person name="Riano-Pachon D.M."/>
            <person name="Richier S."/>
            <person name="Rokitta S."/>
            <person name="Shiraiwa Y."/>
            <person name="Soanes D.M."/>
            <person name="van der Giezen M."/>
            <person name="Wahlund T.M."/>
            <person name="Williams B."/>
            <person name="Wilson W."/>
            <person name="Wolfe G."/>
            <person name="Wurch L.L."/>
        </authorList>
    </citation>
    <scope>NUCLEOTIDE SEQUENCE</scope>
</reference>
<accession>A0A0D3IM31</accession>
<proteinExistence type="predicted"/>
<name>A0A0D3IM31_EMIH1</name>
<dbReference type="PaxDb" id="2903-EOD12316"/>
<dbReference type="EnsemblProtists" id="EOD12316">
    <property type="protein sequence ID" value="EOD12316"/>
    <property type="gene ID" value="EMIHUDRAFT_247474"/>
</dbReference>
<dbReference type="HOGENOM" id="CLU_1550416_0_0_1"/>
<protein>
    <submittedName>
        <fullName evidence="1">Uncharacterized protein</fullName>
    </submittedName>
</protein>